<gene>
    <name evidence="10" type="ORF">CK820_G0016077</name>
</gene>
<feature type="non-terminal residue" evidence="10">
    <location>
        <position position="1"/>
    </location>
</feature>
<evidence type="ECO:0000256" key="5">
    <source>
        <dbReference type="ARBA" id="ARBA00023002"/>
    </source>
</evidence>
<comment type="caution">
    <text evidence="10">The sequence shown here is derived from an EMBL/GenBank/DDBJ whole genome shotgun (WGS) entry which is preliminary data.</text>
</comment>
<keyword evidence="4" id="KW-0479">Metal-binding</keyword>
<dbReference type="Gene3D" id="1.10.800.10">
    <property type="entry name" value="Aromatic amino acid hydroxylase"/>
    <property type="match status" value="1"/>
</dbReference>
<name>A0A2J8N027_PANTR</name>
<evidence type="ECO:0000256" key="2">
    <source>
        <dbReference type="ARBA" id="ARBA00009712"/>
    </source>
</evidence>
<evidence type="ECO:0000313" key="10">
    <source>
        <dbReference type="EMBL" id="PNI65117.1"/>
    </source>
</evidence>
<protein>
    <recommendedName>
        <fullName evidence="3">phenylalanine 4-monooxygenase</fullName>
        <ecNumber evidence="3">1.14.16.1</ecNumber>
    </recommendedName>
</protein>
<dbReference type="PANTHER" id="PTHR11473">
    <property type="entry name" value="AROMATIC AMINO ACID HYDROXYLASE"/>
    <property type="match status" value="1"/>
</dbReference>
<dbReference type="EC" id="1.14.16.1" evidence="3"/>
<dbReference type="SUPFAM" id="SSF56534">
    <property type="entry name" value="Aromatic aminoacid monoxygenases, catalytic and oligomerization domains"/>
    <property type="match status" value="1"/>
</dbReference>
<organism evidence="10 11">
    <name type="scientific">Pan troglodytes</name>
    <name type="common">Chimpanzee</name>
    <dbReference type="NCBI Taxonomy" id="9598"/>
    <lineage>
        <taxon>Eukaryota</taxon>
        <taxon>Metazoa</taxon>
        <taxon>Chordata</taxon>
        <taxon>Craniata</taxon>
        <taxon>Vertebrata</taxon>
        <taxon>Euteleostomi</taxon>
        <taxon>Mammalia</taxon>
        <taxon>Eutheria</taxon>
        <taxon>Euarchontoglires</taxon>
        <taxon>Primates</taxon>
        <taxon>Haplorrhini</taxon>
        <taxon>Catarrhini</taxon>
        <taxon>Hominidae</taxon>
        <taxon>Pan</taxon>
    </lineage>
</organism>
<accession>A0A2J8N027</accession>
<evidence type="ECO:0000256" key="1">
    <source>
        <dbReference type="ARBA" id="ARBA00001954"/>
    </source>
</evidence>
<evidence type="ECO:0000256" key="3">
    <source>
        <dbReference type="ARBA" id="ARBA00011995"/>
    </source>
</evidence>
<feature type="domain" description="Biopterin-dependent aromatic amino acid hydroxylase family profile" evidence="8">
    <location>
        <begin position="100"/>
        <end position="148"/>
    </location>
</feature>
<evidence type="ECO:0000256" key="6">
    <source>
        <dbReference type="ARBA" id="ARBA00023004"/>
    </source>
</evidence>
<proteinExistence type="inferred from homology"/>
<reference evidence="10 11" key="1">
    <citation type="submission" date="2017-12" db="EMBL/GenBank/DDBJ databases">
        <title>High-resolution comparative analysis of great ape genomes.</title>
        <authorList>
            <person name="Pollen A."/>
            <person name="Hastie A."/>
            <person name="Hormozdiari F."/>
            <person name="Dougherty M."/>
            <person name="Liu R."/>
            <person name="Chaisson M."/>
            <person name="Hoppe E."/>
            <person name="Hill C."/>
            <person name="Pang A."/>
            <person name="Hillier L."/>
            <person name="Baker C."/>
            <person name="Armstrong J."/>
            <person name="Shendure J."/>
            <person name="Paten B."/>
            <person name="Wilson R."/>
            <person name="Chao H."/>
            <person name="Schneider V."/>
            <person name="Ventura M."/>
            <person name="Kronenberg Z."/>
            <person name="Murali S."/>
            <person name="Gordon D."/>
            <person name="Cantsilieris S."/>
            <person name="Munson K."/>
            <person name="Nelson B."/>
            <person name="Raja A."/>
            <person name="Underwood J."/>
            <person name="Diekhans M."/>
            <person name="Fiddes I."/>
            <person name="Haussler D."/>
            <person name="Eichler E."/>
        </authorList>
    </citation>
    <scope>NUCLEOTIDE SEQUENCE [LARGE SCALE GENOMIC DNA]</scope>
    <source>
        <strain evidence="10">Yerkes chimp pedigree #C0471</strain>
    </source>
</reference>
<dbReference type="Proteomes" id="UP000236370">
    <property type="component" value="Unassembled WGS sequence"/>
</dbReference>
<dbReference type="PANTHER" id="PTHR11473:SF24">
    <property type="entry name" value="PHENYLALANINE-4-HYDROXYLASE"/>
    <property type="match status" value="1"/>
</dbReference>
<dbReference type="InterPro" id="IPR036951">
    <property type="entry name" value="ArAA_hydroxylase_sf"/>
</dbReference>
<dbReference type="GO" id="GO:0005506">
    <property type="term" value="F:iron ion binding"/>
    <property type="evidence" value="ECO:0007669"/>
    <property type="project" value="InterPro"/>
</dbReference>
<dbReference type="Pfam" id="PF01842">
    <property type="entry name" value="ACT"/>
    <property type="match status" value="1"/>
</dbReference>
<evidence type="ECO:0000259" key="9">
    <source>
        <dbReference type="PROSITE" id="PS51671"/>
    </source>
</evidence>
<dbReference type="PROSITE" id="PS51671">
    <property type="entry name" value="ACT"/>
    <property type="match status" value="1"/>
</dbReference>
<dbReference type="PROSITE" id="PS51410">
    <property type="entry name" value="BH4_AAA_HYDROXYL_2"/>
    <property type="match status" value="1"/>
</dbReference>
<dbReference type="EMBL" id="NBAG03000240">
    <property type="protein sequence ID" value="PNI65117.1"/>
    <property type="molecule type" value="Genomic_DNA"/>
</dbReference>
<evidence type="ECO:0000313" key="11">
    <source>
        <dbReference type="Proteomes" id="UP000236370"/>
    </source>
</evidence>
<sequence>ENPGLGRKLSDFGQETSYIEDNCNQNGAISLIFSLKEEVGALAKVLRLFEENDINLTHIESRPSRLKKDEYEFFTHLDKRSLPALTNIIKILRHDIGATVHELSRDKKKDTVPWFPRTIQELDRFANQILSYGAELDADHPVSPWPVG</sequence>
<evidence type="ECO:0000256" key="7">
    <source>
        <dbReference type="ARBA" id="ARBA00023033"/>
    </source>
</evidence>
<dbReference type="GO" id="GO:0004505">
    <property type="term" value="F:phenylalanine 4-monooxygenase activity"/>
    <property type="evidence" value="ECO:0007669"/>
    <property type="project" value="UniProtKB-EC"/>
</dbReference>
<dbReference type="CDD" id="cd04931">
    <property type="entry name" value="ACT_PAH"/>
    <property type="match status" value="1"/>
</dbReference>
<dbReference type="AlphaFoldDB" id="A0A2J8N027"/>
<dbReference type="InterPro" id="IPR036329">
    <property type="entry name" value="Aro-AA_hydroxylase_C_sf"/>
</dbReference>
<evidence type="ECO:0000256" key="4">
    <source>
        <dbReference type="ARBA" id="ARBA00022723"/>
    </source>
</evidence>
<comment type="cofactor">
    <cofactor evidence="1">
        <name>Fe(2+)</name>
        <dbReference type="ChEBI" id="CHEBI:29033"/>
    </cofactor>
</comment>
<comment type="similarity">
    <text evidence="2">Belongs to the biopterin-dependent aromatic amino acid hydroxylase family.</text>
</comment>
<evidence type="ECO:0000259" key="8">
    <source>
        <dbReference type="PROSITE" id="PS51410"/>
    </source>
</evidence>
<dbReference type="InterPro" id="IPR002912">
    <property type="entry name" value="ACT_dom"/>
</dbReference>
<dbReference type="InterPro" id="IPR019774">
    <property type="entry name" value="Aromatic-AA_hydroxylase_C"/>
</dbReference>
<keyword evidence="5" id="KW-0560">Oxidoreductase</keyword>
<dbReference type="SUPFAM" id="SSF55021">
    <property type="entry name" value="ACT-like"/>
    <property type="match status" value="1"/>
</dbReference>
<dbReference type="InterPro" id="IPR045865">
    <property type="entry name" value="ACT-like_dom_sf"/>
</dbReference>
<feature type="domain" description="ACT" evidence="9">
    <location>
        <begin position="30"/>
        <end position="108"/>
    </location>
</feature>
<keyword evidence="7" id="KW-0503">Monooxygenase</keyword>
<dbReference type="Pfam" id="PF00351">
    <property type="entry name" value="Biopterin_H"/>
    <property type="match status" value="1"/>
</dbReference>
<dbReference type="InterPro" id="IPR001273">
    <property type="entry name" value="ArAA_hydroxylase"/>
</dbReference>
<keyword evidence="6" id="KW-0408">Iron</keyword>